<name>A0ABS8RWQ7_DATST</name>
<feature type="domain" description="Gnk2-homologous" evidence="9">
    <location>
        <begin position="43"/>
        <end position="148"/>
    </location>
</feature>
<feature type="transmembrane region" description="Helical" evidence="8">
    <location>
        <begin position="706"/>
        <end position="728"/>
    </location>
</feature>
<evidence type="ECO:0000256" key="3">
    <source>
        <dbReference type="ARBA" id="ARBA00022692"/>
    </source>
</evidence>
<keyword evidence="5" id="KW-0677">Repeat</keyword>
<dbReference type="EMBL" id="JACEIK010000151">
    <property type="protein sequence ID" value="MCD7451027.1"/>
    <property type="molecule type" value="Genomic_DNA"/>
</dbReference>
<dbReference type="Proteomes" id="UP000823775">
    <property type="component" value="Unassembled WGS sequence"/>
</dbReference>
<evidence type="ECO:0000256" key="1">
    <source>
        <dbReference type="ARBA" id="ARBA00004141"/>
    </source>
</evidence>
<evidence type="ECO:0000259" key="9">
    <source>
        <dbReference type="PROSITE" id="PS51473"/>
    </source>
</evidence>
<dbReference type="Pfam" id="PF01657">
    <property type="entry name" value="Stress-antifung"/>
    <property type="match status" value="2"/>
</dbReference>
<feature type="domain" description="Gnk2-homologous" evidence="9">
    <location>
        <begin position="154"/>
        <end position="261"/>
    </location>
</feature>
<feature type="transmembrane region" description="Helical" evidence="8">
    <location>
        <begin position="673"/>
        <end position="694"/>
    </location>
</feature>
<sequence>MSPPPNYSAITMLMNFNTFRFLLILCSNIFLIIFSQNGQVSSAPLALFCPNTTSYSANSTYSSNVHALLSSLSSNASRPNGFYNYTAGLAGFDDIAYGLFLCRGDVSPDVCQNCVSTGSKEILESCPKEKVAVIWYDECLLRYSNQSIFAAMDLSGGTVLFNTQNVSDPKRFLSLLGNTMDELATVAAKENDRSGRKFATKEADFSSLERVYALAQCTPDLSESSCDYCLRVAIQNLPSDGKKGGRVIFPSCNVRFEMYPFYNVTAVAPPPALPPIQPSPPPPPFLNNSTSIDRGKGGIASGVIIAIVVPIAVSILFIIFGFCWIRSRASKESNVVEEITDAGEISTAESLQYDLNTIRAATTNFSTDNRIASISSAGGIGGGGLYVPILTIVAGVDLKTASSFSAFMVTGGSIANVVCSMLLPSPKHGGKILVDFDIALLSQPFILLGVSIGVICNLVFPEWLITILFAIFLAWCTLKTFKSGIYYWKIESQEVMRRKENFEEIEGPLLQKEENGIKNIPWMKMGVLVMIWFSFFFLYLLRGNRYGQGIIHMKACGLGYWIISSVQFPLAIIFTFWILYKRKDQQNLPSNKKEIACETKKNGPSGMFIFPLMALLAGVLGGVFGIGGGMLISPLLIQVGISPEITAATCSFMVFFSSTMSAVQYLFLGMDHVNTALIFAIVCLIASLIGLVVVQRAIEHHGRASLIVFSVGIVMSLSTILITSFGAVDVWRDYISGKYMGFKPPC</sequence>
<dbReference type="InterPro" id="IPR038408">
    <property type="entry name" value="GNK2_sf"/>
</dbReference>
<keyword evidence="7 8" id="KW-0472">Membrane</keyword>
<dbReference type="InterPro" id="IPR002781">
    <property type="entry name" value="TM_pro_TauE-like"/>
</dbReference>
<evidence type="ECO:0000256" key="4">
    <source>
        <dbReference type="ARBA" id="ARBA00022729"/>
    </source>
</evidence>
<comment type="subcellular location">
    <subcellularLocation>
        <location evidence="1">Membrane</location>
        <topology evidence="1">Multi-pass membrane protein</topology>
    </subcellularLocation>
</comment>
<dbReference type="PROSITE" id="PS51473">
    <property type="entry name" value="GNK2"/>
    <property type="match status" value="2"/>
</dbReference>
<evidence type="ECO:0000256" key="7">
    <source>
        <dbReference type="ARBA" id="ARBA00023136"/>
    </source>
</evidence>
<keyword evidence="4" id="KW-0732">Signal</keyword>
<feature type="transmembrane region" description="Helical" evidence="8">
    <location>
        <begin position="561"/>
        <end position="580"/>
    </location>
</feature>
<evidence type="ECO:0000256" key="2">
    <source>
        <dbReference type="ARBA" id="ARBA00009142"/>
    </source>
</evidence>
<comment type="caution">
    <text evidence="10">The sequence shown here is derived from an EMBL/GenBank/DDBJ whole genome shotgun (WGS) entry which is preliminary data.</text>
</comment>
<organism evidence="10 11">
    <name type="scientific">Datura stramonium</name>
    <name type="common">Jimsonweed</name>
    <name type="synonym">Common thornapple</name>
    <dbReference type="NCBI Taxonomy" id="4076"/>
    <lineage>
        <taxon>Eukaryota</taxon>
        <taxon>Viridiplantae</taxon>
        <taxon>Streptophyta</taxon>
        <taxon>Embryophyta</taxon>
        <taxon>Tracheophyta</taxon>
        <taxon>Spermatophyta</taxon>
        <taxon>Magnoliopsida</taxon>
        <taxon>eudicotyledons</taxon>
        <taxon>Gunneridae</taxon>
        <taxon>Pentapetalae</taxon>
        <taxon>asterids</taxon>
        <taxon>lamiids</taxon>
        <taxon>Solanales</taxon>
        <taxon>Solanaceae</taxon>
        <taxon>Solanoideae</taxon>
        <taxon>Datureae</taxon>
        <taxon>Datura</taxon>
    </lineage>
</organism>
<feature type="transmembrane region" description="Helical" evidence="8">
    <location>
        <begin position="299"/>
        <end position="325"/>
    </location>
</feature>
<dbReference type="PANTHER" id="PTHR14255:SF3">
    <property type="entry name" value="SULFITE EXPORTER TAUE_SAFE FAMILY PROTEIN 5-RELATED"/>
    <property type="match status" value="1"/>
</dbReference>
<dbReference type="PANTHER" id="PTHR14255">
    <property type="entry name" value="CEREBLON"/>
    <property type="match status" value="1"/>
</dbReference>
<dbReference type="Gene3D" id="3.30.430.20">
    <property type="entry name" value="Gnk2 domain, C-X8-C-X2-C motif"/>
    <property type="match status" value="2"/>
</dbReference>
<keyword evidence="6 8" id="KW-1133">Transmembrane helix</keyword>
<dbReference type="CDD" id="cd23509">
    <property type="entry name" value="Gnk2-like"/>
    <property type="match status" value="2"/>
</dbReference>
<keyword evidence="11" id="KW-1185">Reference proteome</keyword>
<keyword evidence="3 8" id="KW-0812">Transmembrane</keyword>
<reference evidence="10 11" key="1">
    <citation type="journal article" date="2021" name="BMC Genomics">
        <title>Datura genome reveals duplications of psychoactive alkaloid biosynthetic genes and high mutation rate following tissue culture.</title>
        <authorList>
            <person name="Rajewski A."/>
            <person name="Carter-House D."/>
            <person name="Stajich J."/>
            <person name="Litt A."/>
        </authorList>
    </citation>
    <scope>NUCLEOTIDE SEQUENCE [LARGE SCALE GENOMIC DNA]</scope>
    <source>
        <strain evidence="10">AR-01</strain>
    </source>
</reference>
<protein>
    <recommendedName>
        <fullName evidence="9">Gnk2-homologous domain-containing protein</fullName>
    </recommendedName>
</protein>
<gene>
    <name evidence="10" type="ORF">HAX54_009391</name>
</gene>
<evidence type="ECO:0000313" key="11">
    <source>
        <dbReference type="Proteomes" id="UP000823775"/>
    </source>
</evidence>
<feature type="transmembrane region" description="Helical" evidence="8">
    <location>
        <begin position="645"/>
        <end position="667"/>
    </location>
</feature>
<feature type="transmembrane region" description="Helical" evidence="8">
    <location>
        <begin position="402"/>
        <end position="424"/>
    </location>
</feature>
<feature type="transmembrane region" description="Helical" evidence="8">
    <location>
        <begin position="522"/>
        <end position="541"/>
    </location>
</feature>
<accession>A0ABS8RWQ7</accession>
<evidence type="ECO:0000256" key="8">
    <source>
        <dbReference type="SAM" id="Phobius"/>
    </source>
</evidence>
<dbReference type="InterPro" id="IPR002902">
    <property type="entry name" value="GNK2"/>
</dbReference>
<proteinExistence type="inferred from homology"/>
<feature type="transmembrane region" description="Helical" evidence="8">
    <location>
        <begin position="608"/>
        <end position="633"/>
    </location>
</feature>
<evidence type="ECO:0000256" key="5">
    <source>
        <dbReference type="ARBA" id="ARBA00022737"/>
    </source>
</evidence>
<evidence type="ECO:0000313" key="10">
    <source>
        <dbReference type="EMBL" id="MCD7451027.1"/>
    </source>
</evidence>
<feature type="transmembrane region" description="Helical" evidence="8">
    <location>
        <begin position="445"/>
        <end position="475"/>
    </location>
</feature>
<comment type="similarity">
    <text evidence="2">Belongs to the 4-toluene sulfonate uptake permease (TSUP) (TC 2.A.102) family.</text>
</comment>
<feature type="transmembrane region" description="Helical" evidence="8">
    <location>
        <begin position="374"/>
        <end position="396"/>
    </location>
</feature>
<evidence type="ECO:0000256" key="6">
    <source>
        <dbReference type="ARBA" id="ARBA00022989"/>
    </source>
</evidence>
<dbReference type="Pfam" id="PF01925">
    <property type="entry name" value="TauE"/>
    <property type="match status" value="1"/>
</dbReference>